<keyword evidence="2" id="KW-0808">Transferase</keyword>
<dbReference type="InterPro" id="IPR011611">
    <property type="entry name" value="PfkB_dom"/>
</dbReference>
<protein>
    <submittedName>
        <fullName evidence="5">Sugar/nucleoside kinase (Ribokinase family)</fullName>
    </submittedName>
</protein>
<dbReference type="SUPFAM" id="SSF53613">
    <property type="entry name" value="Ribokinase-like"/>
    <property type="match status" value="1"/>
</dbReference>
<dbReference type="PROSITE" id="PS00584">
    <property type="entry name" value="PFKB_KINASES_2"/>
    <property type="match status" value="1"/>
</dbReference>
<dbReference type="RefSeq" id="WP_183401212.1">
    <property type="nucleotide sequence ID" value="NZ_JACIDS010000006.1"/>
</dbReference>
<evidence type="ECO:0000256" key="1">
    <source>
        <dbReference type="ARBA" id="ARBA00010688"/>
    </source>
</evidence>
<dbReference type="Proteomes" id="UP000553963">
    <property type="component" value="Unassembled WGS sequence"/>
</dbReference>
<accession>A0A840AVC6</accession>
<organism evidence="5 6">
    <name type="scientific">Kaistia hirudinis</name>
    <dbReference type="NCBI Taxonomy" id="1293440"/>
    <lineage>
        <taxon>Bacteria</taxon>
        <taxon>Pseudomonadati</taxon>
        <taxon>Pseudomonadota</taxon>
        <taxon>Alphaproteobacteria</taxon>
        <taxon>Hyphomicrobiales</taxon>
        <taxon>Kaistiaceae</taxon>
        <taxon>Kaistia</taxon>
    </lineage>
</organism>
<sequence length="300" mass="30922">MTSSAAKPRVLVIGDVMTDVIVRPEGPIVLGSDRRAKIELHPGGSASNQAAWFAHFGLPVALSARVGQDDVAHQEGQLRAAGVTPLLSGDATRVTGMLINIIAPNGERSFLTDRGANENLSASDLPLSLLAGLDLVHVSGYALFAPGPRAAVMSFMAVARSRGITVTVDPGSVGFLEEVGPDNFLGWTRDAAVLFPNADEAACLSGRSDPTAQIHFLVQRYGLVVVKRGAEGAEAATPAVRLRAAAPAVEAIDTTGAGDAFLAAFLTARLENAAIDVCLKRGVEAGADATTRLGGRPGKG</sequence>
<dbReference type="CDD" id="cd01166">
    <property type="entry name" value="KdgK"/>
    <property type="match status" value="1"/>
</dbReference>
<dbReference type="GO" id="GO:0016301">
    <property type="term" value="F:kinase activity"/>
    <property type="evidence" value="ECO:0007669"/>
    <property type="project" value="UniProtKB-KW"/>
</dbReference>
<evidence type="ECO:0000259" key="4">
    <source>
        <dbReference type="Pfam" id="PF00294"/>
    </source>
</evidence>
<dbReference type="InterPro" id="IPR002173">
    <property type="entry name" value="Carboh/pur_kinase_PfkB_CS"/>
</dbReference>
<name>A0A840AVC6_9HYPH</name>
<gene>
    <name evidence="5" type="ORF">GGR25_004647</name>
</gene>
<dbReference type="PANTHER" id="PTHR43320">
    <property type="entry name" value="SUGAR KINASE"/>
    <property type="match status" value="1"/>
</dbReference>
<dbReference type="Pfam" id="PF00294">
    <property type="entry name" value="PfkB"/>
    <property type="match status" value="1"/>
</dbReference>
<evidence type="ECO:0000256" key="3">
    <source>
        <dbReference type="ARBA" id="ARBA00022777"/>
    </source>
</evidence>
<reference evidence="5 6" key="1">
    <citation type="submission" date="2020-08" db="EMBL/GenBank/DDBJ databases">
        <title>Genomic Encyclopedia of Type Strains, Phase IV (KMG-IV): sequencing the most valuable type-strain genomes for metagenomic binning, comparative biology and taxonomic classification.</title>
        <authorList>
            <person name="Goeker M."/>
        </authorList>
    </citation>
    <scope>NUCLEOTIDE SEQUENCE [LARGE SCALE GENOMIC DNA]</scope>
    <source>
        <strain evidence="5 6">DSM 25966</strain>
    </source>
</reference>
<dbReference type="InterPro" id="IPR029056">
    <property type="entry name" value="Ribokinase-like"/>
</dbReference>
<evidence type="ECO:0000256" key="2">
    <source>
        <dbReference type="ARBA" id="ARBA00022679"/>
    </source>
</evidence>
<dbReference type="AlphaFoldDB" id="A0A840AVC6"/>
<dbReference type="PROSITE" id="PS00583">
    <property type="entry name" value="PFKB_KINASES_1"/>
    <property type="match status" value="1"/>
</dbReference>
<comment type="caution">
    <text evidence="5">The sequence shown here is derived from an EMBL/GenBank/DDBJ whole genome shotgun (WGS) entry which is preliminary data.</text>
</comment>
<dbReference type="PANTHER" id="PTHR43320:SF3">
    <property type="entry name" value="CARBOHYDRATE KINASE PFKB DOMAIN-CONTAINING PROTEIN"/>
    <property type="match status" value="1"/>
</dbReference>
<dbReference type="Gene3D" id="3.40.1190.20">
    <property type="match status" value="1"/>
</dbReference>
<dbReference type="InterPro" id="IPR052700">
    <property type="entry name" value="Carb_kinase_PfkB-like"/>
</dbReference>
<comment type="similarity">
    <text evidence="1">Belongs to the carbohydrate kinase PfkB family.</text>
</comment>
<proteinExistence type="inferred from homology"/>
<keyword evidence="3 5" id="KW-0418">Kinase</keyword>
<evidence type="ECO:0000313" key="5">
    <source>
        <dbReference type="EMBL" id="MBB3933574.1"/>
    </source>
</evidence>
<feature type="domain" description="Carbohydrate kinase PfkB" evidence="4">
    <location>
        <begin position="9"/>
        <end position="296"/>
    </location>
</feature>
<keyword evidence="6" id="KW-1185">Reference proteome</keyword>
<dbReference type="EMBL" id="JACIDS010000006">
    <property type="protein sequence ID" value="MBB3933574.1"/>
    <property type="molecule type" value="Genomic_DNA"/>
</dbReference>
<evidence type="ECO:0000313" key="6">
    <source>
        <dbReference type="Proteomes" id="UP000553963"/>
    </source>
</evidence>